<gene>
    <name evidence="2" type="ORF">AVDCRST_MAG47-987</name>
</gene>
<accession>A0A6J4MUF4</accession>
<name>A0A6J4MUF4_9ACTN</name>
<evidence type="ECO:0000256" key="1">
    <source>
        <dbReference type="SAM" id="MobiDB-lite"/>
    </source>
</evidence>
<evidence type="ECO:0000313" key="2">
    <source>
        <dbReference type="EMBL" id="CAA9369118.1"/>
    </source>
</evidence>
<proteinExistence type="predicted"/>
<reference evidence="2" key="1">
    <citation type="submission" date="2020-02" db="EMBL/GenBank/DDBJ databases">
        <authorList>
            <person name="Meier V. D."/>
        </authorList>
    </citation>
    <scope>NUCLEOTIDE SEQUENCE</scope>
    <source>
        <strain evidence="2">AVDCRST_MAG47</strain>
    </source>
</reference>
<feature type="region of interest" description="Disordered" evidence="1">
    <location>
        <begin position="27"/>
        <end position="57"/>
    </location>
</feature>
<dbReference type="EMBL" id="CADCUK010000071">
    <property type="protein sequence ID" value="CAA9369118.1"/>
    <property type="molecule type" value="Genomic_DNA"/>
</dbReference>
<sequence length="57" mass="6378">MRAISIRAKKITATTTRMISRILPMERTFPQGPEPGRSCELPGSCPLVVRPNNGRQR</sequence>
<organism evidence="2">
    <name type="scientific">uncultured Nocardioidaceae bacterium</name>
    <dbReference type="NCBI Taxonomy" id="253824"/>
    <lineage>
        <taxon>Bacteria</taxon>
        <taxon>Bacillati</taxon>
        <taxon>Actinomycetota</taxon>
        <taxon>Actinomycetes</taxon>
        <taxon>Propionibacteriales</taxon>
        <taxon>Nocardioidaceae</taxon>
        <taxon>environmental samples</taxon>
    </lineage>
</organism>
<protein>
    <submittedName>
        <fullName evidence="2">Uncharacterized protein</fullName>
    </submittedName>
</protein>
<dbReference type="AlphaFoldDB" id="A0A6J4MUF4"/>